<dbReference type="InterPro" id="IPR014369">
    <property type="entry name" value="Gly/Sar_N_MeTrfase"/>
</dbReference>
<organism evidence="9 10">
    <name type="scientific">Streptomyces boluensis</name>
    <dbReference type="NCBI Taxonomy" id="1775135"/>
    <lineage>
        <taxon>Bacteria</taxon>
        <taxon>Bacillati</taxon>
        <taxon>Actinomycetota</taxon>
        <taxon>Actinomycetes</taxon>
        <taxon>Kitasatosporales</taxon>
        <taxon>Streptomycetaceae</taxon>
        <taxon>Streptomyces</taxon>
    </lineage>
</organism>
<evidence type="ECO:0000259" key="7">
    <source>
        <dbReference type="Pfam" id="PF08241"/>
    </source>
</evidence>
<evidence type="ECO:0000256" key="3">
    <source>
        <dbReference type="ARBA" id="ARBA00022679"/>
    </source>
</evidence>
<dbReference type="GO" id="GO:0052729">
    <property type="term" value="F:dimethylglycine N-methyltransferase activity"/>
    <property type="evidence" value="ECO:0007669"/>
    <property type="project" value="UniProtKB-ARBA"/>
</dbReference>
<dbReference type="GO" id="GO:0017174">
    <property type="term" value="F:glycine N-methyltransferase activity"/>
    <property type="evidence" value="ECO:0007669"/>
    <property type="project" value="InterPro"/>
</dbReference>
<dbReference type="CDD" id="cd02440">
    <property type="entry name" value="AdoMet_MTases"/>
    <property type="match status" value="2"/>
</dbReference>
<keyword evidence="2 9" id="KW-0489">Methyltransferase</keyword>
<dbReference type="PANTHER" id="PTHR16458:SF2">
    <property type="entry name" value="GLYCINE N-METHYLTRANSFERASE"/>
    <property type="match status" value="1"/>
</dbReference>
<dbReference type="InterPro" id="IPR029063">
    <property type="entry name" value="SAM-dependent_MTases_sf"/>
</dbReference>
<evidence type="ECO:0000313" key="9">
    <source>
        <dbReference type="EMBL" id="NBE50468.1"/>
    </source>
</evidence>
<dbReference type="Pfam" id="PF08241">
    <property type="entry name" value="Methyltransf_11"/>
    <property type="match status" value="1"/>
</dbReference>
<comment type="pathway">
    <text evidence="5">Amine and polyamine biosynthesis; betaine biosynthesis via glycine pathway; betaine from glycine: step 3/3.</text>
</comment>
<dbReference type="GO" id="GO:0005829">
    <property type="term" value="C:cytosol"/>
    <property type="evidence" value="ECO:0007669"/>
    <property type="project" value="TreeGrafter"/>
</dbReference>
<dbReference type="EMBL" id="JAAAHS010000012">
    <property type="protein sequence ID" value="NBE50468.1"/>
    <property type="molecule type" value="Genomic_DNA"/>
</dbReference>
<evidence type="ECO:0000313" key="10">
    <source>
        <dbReference type="Proteomes" id="UP000598297"/>
    </source>
</evidence>
<comment type="similarity">
    <text evidence="1">Belongs to the methyltransferase superfamily.</text>
</comment>
<proteinExistence type="inferred from homology"/>
<dbReference type="AlphaFoldDB" id="A0A964XKE7"/>
<dbReference type="GO" id="GO:0006730">
    <property type="term" value="P:one-carbon metabolic process"/>
    <property type="evidence" value="ECO:0007669"/>
    <property type="project" value="TreeGrafter"/>
</dbReference>
<dbReference type="GO" id="GO:0042802">
    <property type="term" value="F:identical protein binding"/>
    <property type="evidence" value="ECO:0007669"/>
    <property type="project" value="TreeGrafter"/>
</dbReference>
<dbReference type="GO" id="GO:0046498">
    <property type="term" value="P:S-adenosylhomocysteine metabolic process"/>
    <property type="evidence" value="ECO:0007669"/>
    <property type="project" value="TreeGrafter"/>
</dbReference>
<name>A0A964XKE7_9ACTN</name>
<dbReference type="Proteomes" id="UP000598297">
    <property type="component" value="Unassembled WGS sequence"/>
</dbReference>
<evidence type="ECO:0000256" key="5">
    <source>
        <dbReference type="ARBA" id="ARBA00060542"/>
    </source>
</evidence>
<keyword evidence="3" id="KW-0808">Transferase</keyword>
<feature type="region of interest" description="Disordered" evidence="6">
    <location>
        <begin position="1"/>
        <end position="27"/>
    </location>
</feature>
<reference evidence="9" key="1">
    <citation type="submission" date="2020-01" db="EMBL/GenBank/DDBJ databases">
        <title>Whole-genome analyses of novel actinobacteria.</title>
        <authorList>
            <person name="Sahin N."/>
        </authorList>
    </citation>
    <scope>NUCLEOTIDE SEQUENCE</scope>
    <source>
        <strain evidence="9">YC537</strain>
    </source>
</reference>
<evidence type="ECO:0000256" key="4">
    <source>
        <dbReference type="ARBA" id="ARBA00022691"/>
    </source>
</evidence>
<dbReference type="PANTHER" id="PTHR16458">
    <property type="entry name" value="GLYCINE N-METHYLTRANSFERASE"/>
    <property type="match status" value="1"/>
</dbReference>
<evidence type="ECO:0000259" key="8">
    <source>
        <dbReference type="Pfam" id="PF13649"/>
    </source>
</evidence>
<dbReference type="GO" id="GO:1904047">
    <property type="term" value="F:S-adenosyl-L-methionine binding"/>
    <property type="evidence" value="ECO:0007669"/>
    <property type="project" value="TreeGrafter"/>
</dbReference>
<sequence>MNPPPLDRALPQRPRARTPRRRRTRPVQHVRHKTIEGFSHIVRPAQEFGDNPVAVRQTGHYTEEYVPSFVEKWDSLIDWQKREESEGNFFIDLLRKRGVKSVLDVATGTGFHSVQLLAAGFETVSADGSAEMLSMAFANGMKNGGHIMRVVQADWRWLNRDVHGEYDAIVCLGNSFTHLFAERDRRKALAEFYAMLKHDGVLVLDQRNYDAILDDGYTSQHKYYYCGEDVAVEPEYVDEGLCRMRYQFPDESVYHLNMFPLRKDYTRKLMTDVGFQRVETYGDFQHTYRGEQPDFFVHVAEKEYRADDSGDARYTGAVSTARSYYNSPDADTFYAKVWGGEDIHIGLYEQPGEPIADASRRTVERMAGKLPLAEGSVVLDLGSGYGGSARLLAERHGCRVLALNLSEVENQRHRELNAARGLTGRIDVVDGSFEDIPYGDAEVDVVWSQDAFLHSGNRVKVLQEIARVLKPGGHVIFTDPMATDDCPDGVLQPILDRIHLDDMGSPGFYRQELSRLGFVPADPADVDGFEEHREQLATHYARVRAETERQQNEGLAREVSHDYLTQMKKGLGHWVDGGRRGHLTWGIFHFTRG</sequence>
<dbReference type="InterPro" id="IPR041698">
    <property type="entry name" value="Methyltransf_25"/>
</dbReference>
<protein>
    <submittedName>
        <fullName evidence="9">Methyltransferase domain-containing protein</fullName>
    </submittedName>
</protein>
<accession>A0A964XKE7</accession>
<dbReference type="GO" id="GO:0046500">
    <property type="term" value="P:S-adenosylmethionine metabolic process"/>
    <property type="evidence" value="ECO:0007669"/>
    <property type="project" value="TreeGrafter"/>
</dbReference>
<dbReference type="GO" id="GO:0032259">
    <property type="term" value="P:methylation"/>
    <property type="evidence" value="ECO:0007669"/>
    <property type="project" value="UniProtKB-KW"/>
</dbReference>
<evidence type="ECO:0000256" key="1">
    <source>
        <dbReference type="ARBA" id="ARBA00008361"/>
    </source>
</evidence>
<dbReference type="GO" id="GO:0019286">
    <property type="term" value="P:glycine betaine biosynthetic process from glycine"/>
    <property type="evidence" value="ECO:0007669"/>
    <property type="project" value="UniProtKB-ARBA"/>
</dbReference>
<feature type="domain" description="Methyltransferase" evidence="8">
    <location>
        <begin position="102"/>
        <end position="200"/>
    </location>
</feature>
<gene>
    <name evidence="9" type="ORF">GUY60_03290</name>
</gene>
<feature type="compositionally biased region" description="Basic residues" evidence="6">
    <location>
        <begin position="14"/>
        <end position="27"/>
    </location>
</feature>
<dbReference type="GO" id="GO:1901052">
    <property type="term" value="P:sarcosine metabolic process"/>
    <property type="evidence" value="ECO:0007669"/>
    <property type="project" value="TreeGrafter"/>
</dbReference>
<dbReference type="InterPro" id="IPR013216">
    <property type="entry name" value="Methyltransf_11"/>
</dbReference>
<feature type="domain" description="Methyltransferase type 11" evidence="7">
    <location>
        <begin position="379"/>
        <end position="477"/>
    </location>
</feature>
<dbReference type="Pfam" id="PF13649">
    <property type="entry name" value="Methyltransf_25"/>
    <property type="match status" value="1"/>
</dbReference>
<dbReference type="FunFam" id="3.40.50.150:FF:000461">
    <property type="entry name" value="Sarcosine/dimethylglycine N-methyltransferase"/>
    <property type="match status" value="1"/>
</dbReference>
<evidence type="ECO:0000256" key="2">
    <source>
        <dbReference type="ARBA" id="ARBA00022603"/>
    </source>
</evidence>
<dbReference type="GO" id="GO:0051289">
    <property type="term" value="P:protein homotetramerization"/>
    <property type="evidence" value="ECO:0007669"/>
    <property type="project" value="TreeGrafter"/>
</dbReference>
<dbReference type="GO" id="GO:0016594">
    <property type="term" value="F:glycine binding"/>
    <property type="evidence" value="ECO:0007669"/>
    <property type="project" value="TreeGrafter"/>
</dbReference>
<evidence type="ECO:0000256" key="6">
    <source>
        <dbReference type="SAM" id="MobiDB-lite"/>
    </source>
</evidence>
<dbReference type="Gene3D" id="3.40.50.150">
    <property type="entry name" value="Vaccinia Virus protein VP39"/>
    <property type="match status" value="2"/>
</dbReference>
<dbReference type="GO" id="GO:0006111">
    <property type="term" value="P:regulation of gluconeogenesis"/>
    <property type="evidence" value="ECO:0007669"/>
    <property type="project" value="TreeGrafter"/>
</dbReference>
<dbReference type="Gene3D" id="3.30.46.10">
    <property type="entry name" value="Glycine N-methyltransferase, chain A, domain 1"/>
    <property type="match status" value="1"/>
</dbReference>
<keyword evidence="10" id="KW-1185">Reference proteome</keyword>
<dbReference type="PROSITE" id="PS51600">
    <property type="entry name" value="SAM_GNMT"/>
    <property type="match status" value="1"/>
</dbReference>
<dbReference type="SUPFAM" id="SSF53335">
    <property type="entry name" value="S-adenosyl-L-methionine-dependent methyltransferases"/>
    <property type="match status" value="2"/>
</dbReference>
<comment type="caution">
    <text evidence="9">The sequence shown here is derived from an EMBL/GenBank/DDBJ whole genome shotgun (WGS) entry which is preliminary data.</text>
</comment>
<keyword evidence="4" id="KW-0949">S-adenosyl-L-methionine</keyword>
<dbReference type="OrthoDB" id="279734at2"/>